<protein>
    <submittedName>
        <fullName evidence="2">Uncharacterized protein</fullName>
    </submittedName>
</protein>
<accession>A0AA39W3U5</accession>
<feature type="non-terminal residue" evidence="2">
    <location>
        <position position="1"/>
    </location>
</feature>
<comment type="caution">
    <text evidence="2">The sequence shown here is derived from an EMBL/GenBank/DDBJ whole genome shotgun (WGS) entry which is preliminary data.</text>
</comment>
<evidence type="ECO:0000256" key="1">
    <source>
        <dbReference type="SAM" id="Phobius"/>
    </source>
</evidence>
<proteinExistence type="predicted"/>
<reference evidence="2" key="1">
    <citation type="submission" date="2023-06" db="EMBL/GenBank/DDBJ databases">
        <title>Genome-scale phylogeny and comparative genomics of the fungal order Sordariales.</title>
        <authorList>
            <consortium name="Lawrence Berkeley National Laboratory"/>
            <person name="Hensen N."/>
            <person name="Bonometti L."/>
            <person name="Westerberg I."/>
            <person name="Brannstrom I.O."/>
            <person name="Guillou S."/>
            <person name="Cros-Aarteil S."/>
            <person name="Calhoun S."/>
            <person name="Haridas S."/>
            <person name="Kuo A."/>
            <person name="Mondo S."/>
            <person name="Pangilinan J."/>
            <person name="Riley R."/>
            <person name="LaButti K."/>
            <person name="Andreopoulos B."/>
            <person name="Lipzen A."/>
            <person name="Chen C."/>
            <person name="Yanf M."/>
            <person name="Daum C."/>
            <person name="Ng V."/>
            <person name="Clum A."/>
            <person name="Steindorff A."/>
            <person name="Ohm R."/>
            <person name="Martin F."/>
            <person name="Silar P."/>
            <person name="Natvig D."/>
            <person name="Lalanne C."/>
            <person name="Gautier V."/>
            <person name="Ament-velasquez S.L."/>
            <person name="Kruys A."/>
            <person name="Hutchinson M.I."/>
            <person name="Powell A.J."/>
            <person name="Barry K."/>
            <person name="Miller A.N."/>
            <person name="Grigoriev I.V."/>
            <person name="Debuchy R."/>
            <person name="Gladieux P."/>
            <person name="Thoren M.H."/>
            <person name="Johannesson H."/>
        </authorList>
    </citation>
    <scope>NUCLEOTIDE SEQUENCE</scope>
    <source>
        <strain evidence="2">SMH3391-2</strain>
    </source>
</reference>
<keyword evidence="1" id="KW-1133">Transmembrane helix</keyword>
<keyword evidence="1" id="KW-0812">Transmembrane</keyword>
<dbReference type="AlphaFoldDB" id="A0AA39W3U5"/>
<evidence type="ECO:0000313" key="3">
    <source>
        <dbReference type="Proteomes" id="UP001174934"/>
    </source>
</evidence>
<feature type="transmembrane region" description="Helical" evidence="1">
    <location>
        <begin position="314"/>
        <end position="337"/>
    </location>
</feature>
<feature type="transmembrane region" description="Helical" evidence="1">
    <location>
        <begin position="266"/>
        <end position="288"/>
    </location>
</feature>
<organism evidence="2 3">
    <name type="scientific">Bombardia bombarda</name>
    <dbReference type="NCBI Taxonomy" id="252184"/>
    <lineage>
        <taxon>Eukaryota</taxon>
        <taxon>Fungi</taxon>
        <taxon>Dikarya</taxon>
        <taxon>Ascomycota</taxon>
        <taxon>Pezizomycotina</taxon>
        <taxon>Sordariomycetes</taxon>
        <taxon>Sordariomycetidae</taxon>
        <taxon>Sordariales</taxon>
        <taxon>Lasiosphaeriaceae</taxon>
        <taxon>Bombardia</taxon>
    </lineage>
</organism>
<keyword evidence="3" id="KW-1185">Reference proteome</keyword>
<gene>
    <name evidence="2" type="ORF">B0T17DRAFT_501272</name>
</gene>
<dbReference type="Gene3D" id="1.20.58.340">
    <property type="entry name" value="Magnesium transport protein CorA, transmembrane region"/>
    <property type="match status" value="1"/>
</dbReference>
<evidence type="ECO:0000313" key="2">
    <source>
        <dbReference type="EMBL" id="KAK0609729.1"/>
    </source>
</evidence>
<keyword evidence="1" id="KW-0472">Membrane</keyword>
<sequence>TGSRTSVRTLPFTKEVFKLITERFHTHGSIARVVSQSDIPAYSSTELHMGTSSQLAAHVNIARTVNAWKLDLALASTYFPVSGLNYGIVFGCTLGIEDEILRRLSFSSMDAAHPLLMFGIIAEIERSRHIKIVEDTIIGLETRIFELDHVDDTNMETHNYEKRDAYLDTAYLRDQLTSWTNQLLKMKSRAEELDEQGYPKWRGMAFDGDFVRIRFYCKIGREYHSEIRECTMRLDGMAMATQWADGETNVQIALEMKRDSKHMRSIALVTMIFLPGTFFASIFSMTFFNWSPNNDANDNGDGWGGPGQLVSSYIWIYILFATVATGATVLVWWYCVVFRESRARRLRG</sequence>
<name>A0AA39W3U5_9PEZI</name>
<dbReference type="Proteomes" id="UP001174934">
    <property type="component" value="Unassembled WGS sequence"/>
</dbReference>
<dbReference type="EMBL" id="JAULSR010000012">
    <property type="protein sequence ID" value="KAK0609729.1"/>
    <property type="molecule type" value="Genomic_DNA"/>
</dbReference>